<organism evidence="2 3">
    <name type="scientific">Canicola haemoglobinophilus</name>
    <dbReference type="NCBI Taxonomy" id="733"/>
    <lineage>
        <taxon>Bacteria</taxon>
        <taxon>Pseudomonadati</taxon>
        <taxon>Pseudomonadota</taxon>
        <taxon>Gammaproteobacteria</taxon>
        <taxon>Pasteurellales</taxon>
        <taxon>Pasteurellaceae</taxon>
        <taxon>Canicola</taxon>
    </lineage>
</organism>
<protein>
    <submittedName>
        <fullName evidence="2">Hemagglutinin/hemolysin-like protein</fullName>
    </submittedName>
</protein>
<reference evidence="2 3" key="1">
    <citation type="submission" date="2018-06" db="EMBL/GenBank/DDBJ databases">
        <authorList>
            <consortium name="Pathogen Informatics"/>
            <person name="Doyle S."/>
        </authorList>
    </citation>
    <scope>NUCLEOTIDE SEQUENCE [LARGE SCALE GENOMIC DNA]</scope>
    <source>
        <strain evidence="2 3">NCTC1659</strain>
    </source>
</reference>
<dbReference type="RefSeq" id="WP_115252380.1">
    <property type="nucleotide sequence ID" value="NZ_UGHF01000001.1"/>
</dbReference>
<feature type="compositionally biased region" description="Polar residues" evidence="1">
    <location>
        <begin position="800"/>
        <end position="816"/>
    </location>
</feature>
<accession>A0A377HSH3</accession>
<feature type="region of interest" description="Disordered" evidence="1">
    <location>
        <begin position="796"/>
        <end position="827"/>
    </location>
</feature>
<dbReference type="GO" id="GO:0003824">
    <property type="term" value="F:catalytic activity"/>
    <property type="evidence" value="ECO:0007669"/>
    <property type="project" value="UniProtKB-ARBA"/>
</dbReference>
<keyword evidence="3" id="KW-1185">Reference proteome</keyword>
<sequence length="993" mass="107058">MVEAGKDVFKSSEKHEFKQSGLTLAVSSPAIDMAMKAQESLKRSNEVKNDKLSALYKIKAAQELLLAGQEAKDLAGTLGALANGDMKEGNISNPSVKISVSVGSSQSKQESHTNQVVHHGSELSAGNLSLKTTASDIDVIGSKLSATTLNLDSAKDIHLKSAQDSFSHRSQNNNSGWSAGVFVGVSGNSYGVGLEASGYKGKGKENSDSMTQVNSLVQGKEVNISSQHDTALQGANVNADRLTMNVGNNLSIESRQDSNQYDSKQTQVNAGASVTLNGSGSASINASRNKAKLNYAQVEEQSGLSAGEGGLAINVGNHTHLKGGLIESKAEESKNRLHTKTFSTEDIKNHSEVKVESHSVGLSTNMAQNAMSAVATTIGALGNKNESKQSLTQSAVGNNIHFTAESQDEKTQQNLTALSRDTENANQKVQAYDLVEMRENQELANVAGQVGARLVGDVSQMLEWEEGSPQKIALHAVVGALAAKWSDGNVAVGAGAGALSEWANSQIEDYLKNHPELNLSQDERYAIQQATAAALGAAVGAVIGGNSESVGQGALTAYNAEKFNRQLHPKEIDLIKAKASAYAREQNISEEEAIAQLTEESLRGVSDDAAHLVKNETARQYLNKLRAEVGEPWLFDVLNRNSTEYKNSLIYADGIGKHQDVYNKARLNHSIMSTHEQLLARGLKESSNYHKQVGKETVLSVYGDTLKAIEFNHRLAEELKRQPDDNAEALGYRYERAGNQLSDIISSSYPNARGVFNLGEFLSQDNAYGKAAMGAIAQSGWATGVGKTVRVHLDNKGKSSTELGNSTTRGGNANTETKSDVANLGKNNPKFNKVLNENINHKPELIKSNRTQQRVNEIAHQFNTKSVEPKDMKLTINGRLYLTNPKTSIGSPVYKGVSDQDVITYFKELTGVDKLPNPSIVSKMKDLNGQDGKVWTIKPTDGPLKGSSINLRNFSSSQEKTNSKYTIEIIQAKDNKTWQSGIKSRNIEIKFEN</sequence>
<dbReference type="Pfam" id="PF13332">
    <property type="entry name" value="Fil_haemagg_2"/>
    <property type="match status" value="1"/>
</dbReference>
<dbReference type="EMBL" id="UGHF01000001">
    <property type="protein sequence ID" value="STO59248.1"/>
    <property type="molecule type" value="Genomic_DNA"/>
</dbReference>
<evidence type="ECO:0000256" key="1">
    <source>
        <dbReference type="SAM" id="MobiDB-lite"/>
    </source>
</evidence>
<evidence type="ECO:0000313" key="3">
    <source>
        <dbReference type="Proteomes" id="UP000254329"/>
    </source>
</evidence>
<dbReference type="AlphaFoldDB" id="A0A377HSH3"/>
<proteinExistence type="predicted"/>
<gene>
    <name evidence="2" type="primary">fhaB_2</name>
    <name evidence="2" type="ORF">NCTC1659_00495</name>
</gene>
<name>A0A377HSH3_9PAST</name>
<dbReference type="Proteomes" id="UP000254329">
    <property type="component" value="Unassembled WGS sequence"/>
</dbReference>
<dbReference type="InterPro" id="IPR025157">
    <property type="entry name" value="Hemagglutinin_rpt"/>
</dbReference>
<evidence type="ECO:0000313" key="2">
    <source>
        <dbReference type="EMBL" id="STO59248.1"/>
    </source>
</evidence>